<comment type="caution">
    <text evidence="1">The sequence shown here is derived from an EMBL/GenBank/DDBJ whole genome shotgun (WGS) entry which is preliminary data.</text>
</comment>
<name>A0A6A4P309_LUPAL</name>
<proteinExistence type="predicted"/>
<dbReference type="AlphaFoldDB" id="A0A6A4P309"/>
<dbReference type="EMBL" id="WOCE01000018">
    <property type="protein sequence ID" value="KAE9593959.1"/>
    <property type="molecule type" value="Genomic_DNA"/>
</dbReference>
<evidence type="ECO:0000313" key="1">
    <source>
        <dbReference type="EMBL" id="KAE9593959.1"/>
    </source>
</evidence>
<reference evidence="2" key="1">
    <citation type="journal article" date="2020" name="Nat. Commun.">
        <title>Genome sequence of the cluster root forming white lupin.</title>
        <authorList>
            <person name="Hufnagel B."/>
            <person name="Marques A."/>
            <person name="Soriano A."/>
            <person name="Marques L."/>
            <person name="Divol F."/>
            <person name="Doumas P."/>
            <person name="Sallet E."/>
            <person name="Mancinotti D."/>
            <person name="Carrere S."/>
            <person name="Marande W."/>
            <person name="Arribat S."/>
            <person name="Keller J."/>
            <person name="Huneau C."/>
            <person name="Blein T."/>
            <person name="Aime D."/>
            <person name="Laguerre M."/>
            <person name="Taylor J."/>
            <person name="Schubert V."/>
            <person name="Nelson M."/>
            <person name="Geu-Flores F."/>
            <person name="Crespi M."/>
            <person name="Gallardo-Guerrero K."/>
            <person name="Delaux P.-M."/>
            <person name="Salse J."/>
            <person name="Berges H."/>
            <person name="Guyot R."/>
            <person name="Gouzy J."/>
            <person name="Peret B."/>
        </authorList>
    </citation>
    <scope>NUCLEOTIDE SEQUENCE [LARGE SCALE GENOMIC DNA]</scope>
    <source>
        <strain evidence="2">cv. Amiga</strain>
    </source>
</reference>
<keyword evidence="2" id="KW-1185">Reference proteome</keyword>
<protein>
    <submittedName>
        <fullName evidence="1">Uncharacterized protein</fullName>
    </submittedName>
</protein>
<dbReference type="Proteomes" id="UP000447434">
    <property type="component" value="Chromosome 18"/>
</dbReference>
<evidence type="ECO:0000313" key="2">
    <source>
        <dbReference type="Proteomes" id="UP000447434"/>
    </source>
</evidence>
<gene>
    <name evidence="1" type="ORF">Lalb_Chr18g0048531</name>
</gene>
<accession>A0A6A4P309</accession>
<organism evidence="1 2">
    <name type="scientific">Lupinus albus</name>
    <name type="common">White lupine</name>
    <name type="synonym">Lupinus termis</name>
    <dbReference type="NCBI Taxonomy" id="3870"/>
    <lineage>
        <taxon>Eukaryota</taxon>
        <taxon>Viridiplantae</taxon>
        <taxon>Streptophyta</taxon>
        <taxon>Embryophyta</taxon>
        <taxon>Tracheophyta</taxon>
        <taxon>Spermatophyta</taxon>
        <taxon>Magnoliopsida</taxon>
        <taxon>eudicotyledons</taxon>
        <taxon>Gunneridae</taxon>
        <taxon>Pentapetalae</taxon>
        <taxon>rosids</taxon>
        <taxon>fabids</taxon>
        <taxon>Fabales</taxon>
        <taxon>Fabaceae</taxon>
        <taxon>Papilionoideae</taxon>
        <taxon>50 kb inversion clade</taxon>
        <taxon>genistoids sensu lato</taxon>
        <taxon>core genistoids</taxon>
        <taxon>Genisteae</taxon>
        <taxon>Lupinus</taxon>
    </lineage>
</organism>
<sequence length="50" mass="5959">MNLCMISKYHSHLQTRTMMVMERQRLHLASMAIHSKQMLEKDHCCLQNSL</sequence>